<protein>
    <submittedName>
        <fullName evidence="1">Uncharacterized protein</fullName>
    </submittedName>
</protein>
<comment type="caution">
    <text evidence="1">The sequence shown here is derived from an EMBL/GenBank/DDBJ whole genome shotgun (WGS) entry which is preliminary data.</text>
</comment>
<dbReference type="Gene3D" id="3.90.850.10">
    <property type="entry name" value="Fumarylacetoacetase-like, C-terminal domain"/>
    <property type="match status" value="1"/>
</dbReference>
<dbReference type="PANTHER" id="PTHR30143">
    <property type="entry name" value="ACID HYDRATASE"/>
    <property type="match status" value="1"/>
</dbReference>
<dbReference type="GO" id="GO:0005737">
    <property type="term" value="C:cytoplasm"/>
    <property type="evidence" value="ECO:0007669"/>
    <property type="project" value="TreeGrafter"/>
</dbReference>
<dbReference type="OrthoDB" id="9792137at2"/>
<name>A0A2T0M208_9ACTN</name>
<evidence type="ECO:0000313" key="2">
    <source>
        <dbReference type="Proteomes" id="UP000238312"/>
    </source>
</evidence>
<dbReference type="GO" id="GO:0008684">
    <property type="term" value="F:2-oxopent-4-enoate hydratase activity"/>
    <property type="evidence" value="ECO:0007669"/>
    <property type="project" value="TreeGrafter"/>
</dbReference>
<evidence type="ECO:0000313" key="1">
    <source>
        <dbReference type="EMBL" id="PRX50739.1"/>
    </source>
</evidence>
<keyword evidence="2" id="KW-1185">Reference proteome</keyword>
<accession>A0A2T0M208</accession>
<dbReference type="AlphaFoldDB" id="A0A2T0M208"/>
<dbReference type="EMBL" id="PVNG01000037">
    <property type="protein sequence ID" value="PRX50739.1"/>
    <property type="molecule type" value="Genomic_DNA"/>
</dbReference>
<dbReference type="InterPro" id="IPR050772">
    <property type="entry name" value="Hydratase-Decarb/MhpD_sf"/>
</dbReference>
<dbReference type="SUPFAM" id="SSF56529">
    <property type="entry name" value="FAH"/>
    <property type="match status" value="1"/>
</dbReference>
<dbReference type="Proteomes" id="UP000238312">
    <property type="component" value="Unassembled WGS sequence"/>
</dbReference>
<organism evidence="1 2">
    <name type="scientific">Nonomuraea fuscirosea</name>
    <dbReference type="NCBI Taxonomy" id="1291556"/>
    <lineage>
        <taxon>Bacteria</taxon>
        <taxon>Bacillati</taxon>
        <taxon>Actinomycetota</taxon>
        <taxon>Actinomycetes</taxon>
        <taxon>Streptosporangiales</taxon>
        <taxon>Streptosporangiaceae</taxon>
        <taxon>Nonomuraea</taxon>
    </lineage>
</organism>
<dbReference type="InterPro" id="IPR036663">
    <property type="entry name" value="Fumarylacetoacetase_C_sf"/>
</dbReference>
<reference evidence="1 2" key="1">
    <citation type="submission" date="2018-03" db="EMBL/GenBank/DDBJ databases">
        <title>Genomic Encyclopedia of Type Strains, Phase III (KMG-III): the genomes of soil and plant-associated and newly described type strains.</title>
        <authorList>
            <person name="Whitman W."/>
        </authorList>
    </citation>
    <scope>NUCLEOTIDE SEQUENCE [LARGE SCALE GENOMIC DNA]</scope>
    <source>
        <strain evidence="1 2">CGMCC 4.7104</strain>
    </source>
</reference>
<sequence>MDYLLPVLEIINSRIHDWKIKFADTVADDASSGGVVLGARPVPLQALDLRLAGCLLCRDGHLVQTGAPARFWDHRLTR</sequence>
<gene>
    <name evidence="1" type="ORF">B0I32_13726</name>
</gene>
<dbReference type="RefSeq" id="WP_106252581.1">
    <property type="nucleotide sequence ID" value="NZ_PVNG01000037.1"/>
</dbReference>
<proteinExistence type="predicted"/>
<dbReference type="PANTHER" id="PTHR30143:SF0">
    <property type="entry name" value="2-KETO-4-PENTENOATE HYDRATASE"/>
    <property type="match status" value="1"/>
</dbReference>